<evidence type="ECO:0000313" key="2">
    <source>
        <dbReference type="EMBL" id="MFC0564939.1"/>
    </source>
</evidence>
<proteinExistence type="predicted"/>
<feature type="region of interest" description="Disordered" evidence="1">
    <location>
        <begin position="1"/>
        <end position="47"/>
    </location>
</feature>
<gene>
    <name evidence="2" type="ORF">ACFFHU_12440</name>
</gene>
<reference evidence="2 3" key="1">
    <citation type="submission" date="2024-09" db="EMBL/GenBank/DDBJ databases">
        <authorList>
            <person name="Sun Q."/>
            <person name="Mori K."/>
        </authorList>
    </citation>
    <scope>NUCLEOTIDE SEQUENCE [LARGE SCALE GENOMIC DNA]</scope>
    <source>
        <strain evidence="2 3">TBRC 2205</strain>
    </source>
</reference>
<organism evidence="2 3">
    <name type="scientific">Plantactinospora siamensis</name>
    <dbReference type="NCBI Taxonomy" id="555372"/>
    <lineage>
        <taxon>Bacteria</taxon>
        <taxon>Bacillati</taxon>
        <taxon>Actinomycetota</taxon>
        <taxon>Actinomycetes</taxon>
        <taxon>Micromonosporales</taxon>
        <taxon>Micromonosporaceae</taxon>
        <taxon>Plantactinospora</taxon>
    </lineage>
</organism>
<protein>
    <submittedName>
        <fullName evidence="2">Uncharacterized protein</fullName>
    </submittedName>
</protein>
<dbReference type="RefSeq" id="WP_377338346.1">
    <property type="nucleotide sequence ID" value="NZ_JBHLUE010000009.1"/>
</dbReference>
<comment type="caution">
    <text evidence="2">The sequence shown here is derived from an EMBL/GenBank/DDBJ whole genome shotgun (WGS) entry which is preliminary data.</text>
</comment>
<name>A0ABV6NW65_9ACTN</name>
<evidence type="ECO:0000313" key="3">
    <source>
        <dbReference type="Proteomes" id="UP001589894"/>
    </source>
</evidence>
<keyword evidence="3" id="KW-1185">Reference proteome</keyword>
<evidence type="ECO:0000256" key="1">
    <source>
        <dbReference type="SAM" id="MobiDB-lite"/>
    </source>
</evidence>
<dbReference type="EMBL" id="JBHLUE010000009">
    <property type="protein sequence ID" value="MFC0564939.1"/>
    <property type="molecule type" value="Genomic_DNA"/>
</dbReference>
<sequence length="67" mass="7068">MTRQTRSRVTPWRAGRTGRRSGPVRPATPFQAPPASPPGRGAEATGGSVRAALRGYHGFLGLADAIR</sequence>
<dbReference type="Proteomes" id="UP001589894">
    <property type="component" value="Unassembled WGS sequence"/>
</dbReference>
<accession>A0ABV6NW65</accession>